<keyword evidence="6" id="KW-1185">Reference proteome</keyword>
<keyword evidence="2" id="KW-0677">Repeat</keyword>
<accession>A0A3B3YGM5</accession>
<dbReference type="Proteomes" id="UP000261480">
    <property type="component" value="Unplaced"/>
</dbReference>
<evidence type="ECO:0000313" key="6">
    <source>
        <dbReference type="Proteomes" id="UP000261480"/>
    </source>
</evidence>
<dbReference type="FunFam" id="2.20.100.10:FF:000003">
    <property type="entry name" value="Adhesion G protein-coupled receptor B2"/>
    <property type="match status" value="1"/>
</dbReference>
<evidence type="ECO:0000256" key="4">
    <source>
        <dbReference type="ARBA" id="ARBA00023180"/>
    </source>
</evidence>
<dbReference type="Pfam" id="PF00090">
    <property type="entry name" value="TSP_1"/>
    <property type="match status" value="4"/>
</dbReference>
<protein>
    <submittedName>
        <fullName evidence="5">Uncharacterized protein</fullName>
    </submittedName>
</protein>
<organism evidence="5 6">
    <name type="scientific">Poecilia mexicana</name>
    <dbReference type="NCBI Taxonomy" id="48701"/>
    <lineage>
        <taxon>Eukaryota</taxon>
        <taxon>Metazoa</taxon>
        <taxon>Chordata</taxon>
        <taxon>Craniata</taxon>
        <taxon>Vertebrata</taxon>
        <taxon>Euteleostomi</taxon>
        <taxon>Actinopterygii</taxon>
        <taxon>Neopterygii</taxon>
        <taxon>Teleostei</taxon>
        <taxon>Neoteleostei</taxon>
        <taxon>Acanthomorphata</taxon>
        <taxon>Ovalentaria</taxon>
        <taxon>Atherinomorphae</taxon>
        <taxon>Cyprinodontiformes</taxon>
        <taxon>Poeciliidae</taxon>
        <taxon>Poeciliinae</taxon>
        <taxon>Poecilia</taxon>
    </lineage>
</organism>
<dbReference type="AlphaFoldDB" id="A0A3B3YGM5"/>
<dbReference type="PANTHER" id="PTHR22906">
    <property type="entry name" value="PROPERDIN"/>
    <property type="match status" value="1"/>
</dbReference>
<dbReference type="PRINTS" id="PR01705">
    <property type="entry name" value="TSP1REPEAT"/>
</dbReference>
<dbReference type="SUPFAM" id="SSF82895">
    <property type="entry name" value="TSP-1 type 1 repeat"/>
    <property type="match status" value="4"/>
</dbReference>
<evidence type="ECO:0000256" key="3">
    <source>
        <dbReference type="ARBA" id="ARBA00023157"/>
    </source>
</evidence>
<keyword evidence="1" id="KW-0732">Signal</keyword>
<dbReference type="InterPro" id="IPR036383">
    <property type="entry name" value="TSP1_rpt_sf"/>
</dbReference>
<name>A0A3B3YGM5_9TELE</name>
<keyword evidence="4" id="KW-0325">Glycoprotein</keyword>
<proteinExistence type="predicted"/>
<dbReference type="InterPro" id="IPR052065">
    <property type="entry name" value="Compl_asym_regulator"/>
</dbReference>
<keyword evidence="3" id="KW-1015">Disulfide bond</keyword>
<reference evidence="5" key="2">
    <citation type="submission" date="2025-09" db="UniProtKB">
        <authorList>
            <consortium name="Ensembl"/>
        </authorList>
    </citation>
    <scope>IDENTIFICATION</scope>
</reference>
<dbReference type="FunFam" id="2.20.100.10:FF:000004">
    <property type="entry name" value="Adhesion G protein-coupled receptor B2"/>
    <property type="match status" value="2"/>
</dbReference>
<dbReference type="SMART" id="SM00209">
    <property type="entry name" value="TSP1"/>
    <property type="match status" value="4"/>
</dbReference>
<dbReference type="STRING" id="48701.ENSPMEP00000026200"/>
<dbReference type="PROSITE" id="PS50092">
    <property type="entry name" value="TSP1"/>
    <property type="match status" value="4"/>
</dbReference>
<reference evidence="5" key="1">
    <citation type="submission" date="2025-08" db="UniProtKB">
        <authorList>
            <consortium name="Ensembl"/>
        </authorList>
    </citation>
    <scope>IDENTIFICATION</scope>
</reference>
<sequence>DRSPLWGSSVWTWRILSAVSTELRKFLARSADLKSLRSSLTFFFSFSRDETQQLLPDPNRQTTGPDRLESHEWASWSPCSVTCGEGWQSRSRLCATSSFTTQCTGPLRENRQCNNSVVCPVDGAWDEWTPWSLCSSTCGRGYRDRTRTCKQPQNGGQPCRGPTRQTKFCNILIFFPASNCRHLHTWFLCRCFFLKWVWICCSCTSSPPVSLSRCLVWTVGLFCPCHPRNSSLCTLLCFPLVDGSWNEWSAWSSCSASCSNGTMQRTRECNGPSYGGSECHGGWKETANCFLKDCPVNGTWHPWSSWGSCSKTCGGGIQQRQRVCEGPFFGGEPCPGDTREQKRCNEKRCPGDTLFLAYHEPDLNVMRKESDKDYANCGIC</sequence>
<evidence type="ECO:0000256" key="1">
    <source>
        <dbReference type="ARBA" id="ARBA00022729"/>
    </source>
</evidence>
<dbReference type="Ensembl" id="ENSPMET00000003175.1">
    <property type="protein sequence ID" value="ENSPMEP00000026200.1"/>
    <property type="gene ID" value="ENSPMEG00000009725.1"/>
</dbReference>
<dbReference type="InterPro" id="IPR000884">
    <property type="entry name" value="TSP1_rpt"/>
</dbReference>
<dbReference type="PANTHER" id="PTHR22906:SF52">
    <property type="entry name" value="ADHESION G PROTEIN-COUPLED RECEPTOR B1"/>
    <property type="match status" value="1"/>
</dbReference>
<dbReference type="Gene3D" id="2.20.100.10">
    <property type="entry name" value="Thrombospondin type-1 (TSP1) repeat"/>
    <property type="match status" value="4"/>
</dbReference>
<evidence type="ECO:0000256" key="2">
    <source>
        <dbReference type="ARBA" id="ARBA00022737"/>
    </source>
</evidence>
<evidence type="ECO:0000313" key="5">
    <source>
        <dbReference type="Ensembl" id="ENSPMEP00000026200.1"/>
    </source>
</evidence>